<name>A0A645H6F3_9ZZZZ</name>
<evidence type="ECO:0000313" key="1">
    <source>
        <dbReference type="EMBL" id="MPN34076.1"/>
    </source>
</evidence>
<sequence>MDQRLVIAVFVVRRKLQIVVQEQAQVVAPAGDDNTLIGRRLGMDDFVGIHMRFGHAR</sequence>
<comment type="caution">
    <text evidence="1">The sequence shown here is derived from an EMBL/GenBank/DDBJ whole genome shotgun (WGS) entry which is preliminary data.</text>
</comment>
<protein>
    <submittedName>
        <fullName evidence="1">Uncharacterized protein</fullName>
    </submittedName>
</protein>
<reference evidence="1" key="1">
    <citation type="submission" date="2019-08" db="EMBL/GenBank/DDBJ databases">
        <authorList>
            <person name="Kucharzyk K."/>
            <person name="Murdoch R.W."/>
            <person name="Higgins S."/>
            <person name="Loffler F."/>
        </authorList>
    </citation>
    <scope>NUCLEOTIDE SEQUENCE</scope>
</reference>
<dbReference type="EMBL" id="VSSQ01086919">
    <property type="protein sequence ID" value="MPN34076.1"/>
    <property type="molecule type" value="Genomic_DNA"/>
</dbReference>
<accession>A0A645H6F3</accession>
<proteinExistence type="predicted"/>
<organism evidence="1">
    <name type="scientific">bioreactor metagenome</name>
    <dbReference type="NCBI Taxonomy" id="1076179"/>
    <lineage>
        <taxon>unclassified sequences</taxon>
        <taxon>metagenomes</taxon>
        <taxon>ecological metagenomes</taxon>
    </lineage>
</organism>
<dbReference type="AlphaFoldDB" id="A0A645H6F3"/>
<gene>
    <name evidence="1" type="ORF">SDC9_181568</name>
</gene>